<dbReference type="CDD" id="cd01646">
    <property type="entry name" value="RT_Bac_retron_I"/>
    <property type="match status" value="1"/>
</dbReference>
<dbReference type="RefSeq" id="WP_120349108.1">
    <property type="nucleotide sequence ID" value="NZ_MCAS01000068.1"/>
</dbReference>
<dbReference type="Pfam" id="PF00078">
    <property type="entry name" value="RVT_1"/>
    <property type="match status" value="1"/>
</dbReference>
<gene>
    <name evidence="2" type="ORF">BCY88_13005</name>
</gene>
<evidence type="ECO:0000259" key="1">
    <source>
        <dbReference type="PROSITE" id="PS50878"/>
    </source>
</evidence>
<dbReference type="EMBL" id="MCAS01000068">
    <property type="protein sequence ID" value="RKF30574.1"/>
    <property type="molecule type" value="Genomic_DNA"/>
</dbReference>
<organism evidence="2 3">
    <name type="scientific">Paraburkholderia fungorum</name>
    <dbReference type="NCBI Taxonomy" id="134537"/>
    <lineage>
        <taxon>Bacteria</taxon>
        <taxon>Pseudomonadati</taxon>
        <taxon>Pseudomonadota</taxon>
        <taxon>Betaproteobacteria</taxon>
        <taxon>Burkholderiales</taxon>
        <taxon>Burkholderiaceae</taxon>
        <taxon>Paraburkholderia</taxon>
    </lineage>
</organism>
<evidence type="ECO:0000313" key="2">
    <source>
        <dbReference type="EMBL" id="RKF30574.1"/>
    </source>
</evidence>
<dbReference type="OrthoDB" id="9780724at2"/>
<dbReference type="PROSITE" id="PS50878">
    <property type="entry name" value="RT_POL"/>
    <property type="match status" value="1"/>
</dbReference>
<evidence type="ECO:0000313" key="3">
    <source>
        <dbReference type="Proteomes" id="UP000283709"/>
    </source>
</evidence>
<accession>A0A3R7EMU1</accession>
<protein>
    <recommendedName>
        <fullName evidence="1">Reverse transcriptase domain-containing protein</fullName>
    </recommendedName>
</protein>
<dbReference type="Proteomes" id="UP000283709">
    <property type="component" value="Unassembled WGS sequence"/>
</dbReference>
<name>A0A3R7EMU1_9BURK</name>
<sequence>MKKISDLGPEDAAKYFMKGSSYFNGDLPSYLSFEPILAGVAAVLKGGNYSSLASSKPEHLSDVNYSFIANKDGRFAWRPYELMHPAIYVALVNLLCSSGNWSTITKRFASFDEACVTCCSAPVISVDHQSDQATQVKKWWQEVEQRSLRYSLEFSHVLHTDVTDCYGSLYTHSIAWALHGLETAKTTKPKGSLLGDQIDTLIRAGRYGQTNGISQGSVLMDFIAELVLGYVDELITKKLKETDDFRILRYRDDYRIFTNSDVRAEEILKIVSDELRCVGMRLGVSKTFISTNVIEGSIKPDKLAGIDLADLGDTNAKTIQKQLLRLHSFGKRYPNSGALRRLSGELHTRVIQQKVEPDDLEVQVAIATDIAVLSPQTFPAIAGILSHLISFQSTDEKNRLWNKVYQKMSKVPYNGYLQIWLQRVTKPKSVGVEYVSDEPICKIVNGETIDLWNNSWISSADLNAALNVSKIVVKEASDTPEVVAPNEVELFQQNAWAY</sequence>
<dbReference type="AlphaFoldDB" id="A0A3R7EMU1"/>
<comment type="caution">
    <text evidence="2">The sequence shown here is derived from an EMBL/GenBank/DDBJ whole genome shotgun (WGS) entry which is preliminary data.</text>
</comment>
<feature type="domain" description="Reverse transcriptase" evidence="1">
    <location>
        <begin position="1"/>
        <end position="308"/>
    </location>
</feature>
<proteinExistence type="predicted"/>
<dbReference type="InterPro" id="IPR000477">
    <property type="entry name" value="RT_dom"/>
</dbReference>
<reference evidence="2 3" key="1">
    <citation type="submission" date="2016-07" db="EMBL/GenBank/DDBJ databases">
        <title>Genome analysis of Burkholderia fungorum ES3-20.</title>
        <authorList>
            <person name="Xu D."/>
            <person name="Yao R."/>
            <person name="Zheng S."/>
        </authorList>
    </citation>
    <scope>NUCLEOTIDE SEQUENCE [LARGE SCALE GENOMIC DNA]</scope>
    <source>
        <strain evidence="2 3">ES3-20</strain>
    </source>
</reference>